<dbReference type="Gene3D" id="3.40.50.300">
    <property type="entry name" value="P-loop containing nucleotide triphosphate hydrolases"/>
    <property type="match status" value="1"/>
</dbReference>
<dbReference type="Pfam" id="PF13521">
    <property type="entry name" value="AAA_28"/>
    <property type="match status" value="1"/>
</dbReference>
<organism evidence="2 3">
    <name type="scientific">Actinopolyspora mortivallis</name>
    <dbReference type="NCBI Taxonomy" id="33906"/>
    <lineage>
        <taxon>Bacteria</taxon>
        <taxon>Bacillati</taxon>
        <taxon>Actinomycetota</taxon>
        <taxon>Actinomycetes</taxon>
        <taxon>Actinopolysporales</taxon>
        <taxon>Actinopolysporaceae</taxon>
        <taxon>Actinopolyspora</taxon>
    </lineage>
</organism>
<dbReference type="AlphaFoldDB" id="A0A2T0GUL8"/>
<dbReference type="SUPFAM" id="SSF52540">
    <property type="entry name" value="P-loop containing nucleoside triphosphate hydrolases"/>
    <property type="match status" value="1"/>
</dbReference>
<proteinExistence type="predicted"/>
<dbReference type="InterPro" id="IPR027417">
    <property type="entry name" value="P-loop_NTPase"/>
</dbReference>
<feature type="domain" description="NadR/Ttd14 AAA" evidence="1">
    <location>
        <begin position="2"/>
        <end position="164"/>
    </location>
</feature>
<dbReference type="InParanoid" id="A0A2T0GUL8"/>
<protein>
    <submittedName>
        <fullName evidence="2">ATPase</fullName>
    </submittedName>
</protein>
<gene>
    <name evidence="2" type="ORF">CEP50_13810</name>
</gene>
<dbReference type="InterPro" id="IPR038727">
    <property type="entry name" value="NadR/Ttd14_AAA_dom"/>
</dbReference>
<keyword evidence="3" id="KW-1185">Reference proteome</keyword>
<evidence type="ECO:0000313" key="2">
    <source>
        <dbReference type="EMBL" id="PRW62815.1"/>
    </source>
</evidence>
<evidence type="ECO:0000313" key="3">
    <source>
        <dbReference type="Proteomes" id="UP000239352"/>
    </source>
</evidence>
<dbReference type="EMBL" id="PVSR01000025">
    <property type="protein sequence ID" value="PRW62815.1"/>
    <property type="molecule type" value="Genomic_DNA"/>
</dbReference>
<name>A0A2T0GUL8_ACTMO</name>
<dbReference type="Proteomes" id="UP000239352">
    <property type="component" value="Unassembled WGS sequence"/>
</dbReference>
<accession>A0A2T0GUL8</accession>
<evidence type="ECO:0000259" key="1">
    <source>
        <dbReference type="Pfam" id="PF13521"/>
    </source>
</evidence>
<sequence>MVLTGGPGAGKTTLVRRLAEAGFECAPEVGRRIIREQNLVGGRGLPWRDPELFAELMLSQELSRYQEIRSGSFPVFCDRGIPDIVGYLRTLDLPVPPHLDTAARRYRYHRVVFLAPFWPEIYRRDEQRLQSPEEAKRTCRAVWDSYAEYGYEVVPLPRQGVERRARFVRRVLASRAP</sequence>
<comment type="caution">
    <text evidence="2">The sequence shown here is derived from an EMBL/GenBank/DDBJ whole genome shotgun (WGS) entry which is preliminary data.</text>
</comment>
<reference evidence="2 3" key="1">
    <citation type="submission" date="2018-03" db="EMBL/GenBank/DDBJ databases">
        <title>Actinopolyspora mortivallis from Sahara, screening for active biomolecules.</title>
        <authorList>
            <person name="Selama O."/>
            <person name="Wellington E.M.H."/>
            <person name="Hacene H."/>
        </authorList>
    </citation>
    <scope>NUCLEOTIDE SEQUENCE [LARGE SCALE GENOMIC DNA]</scope>
    <source>
        <strain evidence="2 3">M5A</strain>
    </source>
</reference>
<dbReference type="STRING" id="1050202.GCA_000384035_03696"/>